<dbReference type="GO" id="GO:0016787">
    <property type="term" value="F:hydrolase activity"/>
    <property type="evidence" value="ECO:0007669"/>
    <property type="project" value="UniProtKB-KW"/>
</dbReference>
<keyword evidence="10" id="KW-1185">Reference proteome</keyword>
<evidence type="ECO:0000313" key="10">
    <source>
        <dbReference type="Proteomes" id="UP000677436"/>
    </source>
</evidence>
<accession>A0A8D5UI40</accession>
<dbReference type="RefSeq" id="WP_212772661.1">
    <property type="nucleotide sequence ID" value="NZ_AP024601.1"/>
</dbReference>
<dbReference type="PANTHER" id="PTHR14969:SF62">
    <property type="entry name" value="DECAPRENYLPHOSPHORYL-5-PHOSPHORIBOSE PHOSPHATASE RV3807C-RELATED"/>
    <property type="match status" value="1"/>
</dbReference>
<evidence type="ECO:0000256" key="2">
    <source>
        <dbReference type="ARBA" id="ARBA00022475"/>
    </source>
</evidence>
<keyword evidence="5 7" id="KW-1133">Transmembrane helix</keyword>
<dbReference type="SUPFAM" id="SSF48317">
    <property type="entry name" value="Acid phosphatase/Vanadium-dependent haloperoxidase"/>
    <property type="match status" value="1"/>
</dbReference>
<evidence type="ECO:0000256" key="5">
    <source>
        <dbReference type="ARBA" id="ARBA00022989"/>
    </source>
</evidence>
<keyword evidence="3 7" id="KW-0812">Transmembrane</keyword>
<proteinExistence type="predicted"/>
<dbReference type="InterPro" id="IPR036938">
    <property type="entry name" value="PAP2/HPO_sf"/>
</dbReference>
<dbReference type="InterPro" id="IPR000326">
    <property type="entry name" value="PAP2/HPO"/>
</dbReference>
<feature type="transmembrane region" description="Helical" evidence="7">
    <location>
        <begin position="115"/>
        <end position="143"/>
    </location>
</feature>
<dbReference type="Gene3D" id="1.20.144.10">
    <property type="entry name" value="Phosphatidic acid phosphatase type 2/haloperoxidase"/>
    <property type="match status" value="1"/>
</dbReference>
<organism evidence="9 10">
    <name type="scientific">Polycladomyces abyssicola</name>
    <dbReference type="NCBI Taxonomy" id="1125966"/>
    <lineage>
        <taxon>Bacteria</taxon>
        <taxon>Bacillati</taxon>
        <taxon>Bacillota</taxon>
        <taxon>Bacilli</taxon>
        <taxon>Bacillales</taxon>
        <taxon>Thermoactinomycetaceae</taxon>
        <taxon>Polycladomyces</taxon>
    </lineage>
</organism>
<evidence type="ECO:0000256" key="1">
    <source>
        <dbReference type="ARBA" id="ARBA00004651"/>
    </source>
</evidence>
<dbReference type="Pfam" id="PF01569">
    <property type="entry name" value="PAP2"/>
    <property type="match status" value="1"/>
</dbReference>
<feature type="domain" description="Phosphatidic acid phosphatase type 2/haloperoxidase" evidence="8">
    <location>
        <begin position="64"/>
        <end position="171"/>
    </location>
</feature>
<reference evidence="9" key="2">
    <citation type="journal article" date="2021" name="Microbiol. Resour. Announc.">
        <title>Complete Genome Sequence of Polycladomyces abyssicola JIR-001T, Isolated from Hemipelagic Sediment in Deep Seawater.</title>
        <authorList>
            <person name="Tsubouchi T."/>
            <person name="Kaneko Y."/>
        </authorList>
    </citation>
    <scope>NUCLEOTIDE SEQUENCE</scope>
    <source>
        <strain evidence="9">JIR-001</strain>
    </source>
</reference>
<evidence type="ECO:0000313" key="9">
    <source>
        <dbReference type="EMBL" id="BCU82312.1"/>
    </source>
</evidence>
<feature type="transmembrane region" description="Helical" evidence="7">
    <location>
        <begin position="31"/>
        <end position="54"/>
    </location>
</feature>
<dbReference type="PANTHER" id="PTHR14969">
    <property type="entry name" value="SPHINGOSINE-1-PHOSPHATE PHOSPHOHYDROLASE"/>
    <property type="match status" value="1"/>
</dbReference>
<dbReference type="EMBL" id="AP024601">
    <property type="protein sequence ID" value="BCU82312.1"/>
    <property type="molecule type" value="Genomic_DNA"/>
</dbReference>
<dbReference type="GO" id="GO:0005886">
    <property type="term" value="C:plasma membrane"/>
    <property type="evidence" value="ECO:0007669"/>
    <property type="project" value="UniProtKB-SubCell"/>
</dbReference>
<evidence type="ECO:0000259" key="8">
    <source>
        <dbReference type="SMART" id="SM00014"/>
    </source>
</evidence>
<feature type="transmembrane region" description="Helical" evidence="7">
    <location>
        <begin position="155"/>
        <end position="174"/>
    </location>
</feature>
<dbReference type="AlphaFoldDB" id="A0A8D5UI40"/>
<evidence type="ECO:0000256" key="6">
    <source>
        <dbReference type="ARBA" id="ARBA00023136"/>
    </source>
</evidence>
<name>A0A8D5UI40_9BACL</name>
<dbReference type="KEGG" id="pabs:JIR001_20950"/>
<reference evidence="9" key="1">
    <citation type="journal article" date="2013" name="Int. J. Syst. Evol. Microbiol.">
        <title>Polycladomyces abyssicola gen. nov., sp. nov., a thermophilic filamentous bacterium isolated from hemipelagic sediment.</title>
        <authorList>
            <person name="Tsubouchi T."/>
            <person name="Shimane Y."/>
            <person name="Mori K."/>
            <person name="Usui K."/>
            <person name="Hiraki T."/>
            <person name="Tame A."/>
            <person name="Uematsu K."/>
            <person name="Maruyama T."/>
            <person name="Hatada Y."/>
        </authorList>
    </citation>
    <scope>NUCLEOTIDE SEQUENCE</scope>
    <source>
        <strain evidence="9">JIR-001</strain>
    </source>
</reference>
<comment type="subcellular location">
    <subcellularLocation>
        <location evidence="1">Cell membrane</location>
        <topology evidence="1">Multi-pass membrane protein</topology>
    </subcellularLocation>
</comment>
<dbReference type="SMART" id="SM00014">
    <property type="entry name" value="acidPPc"/>
    <property type="match status" value="1"/>
</dbReference>
<dbReference type="Proteomes" id="UP000677436">
    <property type="component" value="Chromosome"/>
</dbReference>
<keyword evidence="2" id="KW-1003">Cell membrane</keyword>
<sequence length="177" mass="19968">MQRLVHRIQRMDVWLVCYVNRQWKSRVMDWLMCRLTHLGGAFCTITFLVVWWLFTSSPIKQWAVEGFAALAGSHLAVRVCKHYLPRIRPHLRLSELYAFPDALTDYSFPSGHTTAAFSIATVFVLHVPWSAVIWLPLACLIGLSRMYLALHYPTDVVMGAVLGTGFALGAYTLLGAG</sequence>
<keyword evidence="6 7" id="KW-0472">Membrane</keyword>
<protein>
    <submittedName>
        <fullName evidence="9">Phosphatidylglycerophosphatase B</fullName>
    </submittedName>
</protein>
<evidence type="ECO:0000256" key="4">
    <source>
        <dbReference type="ARBA" id="ARBA00022801"/>
    </source>
</evidence>
<keyword evidence="4" id="KW-0378">Hydrolase</keyword>
<gene>
    <name evidence="9" type="primary">pgpB</name>
    <name evidence="9" type="ORF">JIR001_20950</name>
</gene>
<evidence type="ECO:0000256" key="7">
    <source>
        <dbReference type="SAM" id="Phobius"/>
    </source>
</evidence>
<evidence type="ECO:0000256" key="3">
    <source>
        <dbReference type="ARBA" id="ARBA00022692"/>
    </source>
</evidence>